<name>A0A0V1H2A0_9BILA</name>
<keyword evidence="3" id="KW-1185">Reference proteome</keyword>
<dbReference type="OrthoDB" id="5920543at2759"/>
<keyword evidence="1" id="KW-0472">Membrane</keyword>
<protein>
    <submittedName>
        <fullName evidence="2">Uncharacterized protein</fullName>
    </submittedName>
</protein>
<dbReference type="EMBL" id="JYDP01000160">
    <property type="protein sequence ID" value="KRZ04614.1"/>
    <property type="molecule type" value="Genomic_DNA"/>
</dbReference>
<dbReference type="Proteomes" id="UP000055024">
    <property type="component" value="Unassembled WGS sequence"/>
</dbReference>
<comment type="caution">
    <text evidence="2">The sequence shown here is derived from an EMBL/GenBank/DDBJ whole genome shotgun (WGS) entry which is preliminary data.</text>
</comment>
<organism evidence="2 3">
    <name type="scientific">Trichinella zimbabwensis</name>
    <dbReference type="NCBI Taxonomy" id="268475"/>
    <lineage>
        <taxon>Eukaryota</taxon>
        <taxon>Metazoa</taxon>
        <taxon>Ecdysozoa</taxon>
        <taxon>Nematoda</taxon>
        <taxon>Enoplea</taxon>
        <taxon>Dorylaimia</taxon>
        <taxon>Trichinellida</taxon>
        <taxon>Trichinellidae</taxon>
        <taxon>Trichinella</taxon>
    </lineage>
</organism>
<keyword evidence="1" id="KW-1133">Transmembrane helix</keyword>
<feature type="transmembrane region" description="Helical" evidence="1">
    <location>
        <begin position="174"/>
        <end position="199"/>
    </location>
</feature>
<evidence type="ECO:0000256" key="1">
    <source>
        <dbReference type="SAM" id="Phobius"/>
    </source>
</evidence>
<dbReference type="AlphaFoldDB" id="A0A0V1H2A0"/>
<reference evidence="2 3" key="1">
    <citation type="submission" date="2015-01" db="EMBL/GenBank/DDBJ databases">
        <title>Evolution of Trichinella species and genotypes.</title>
        <authorList>
            <person name="Korhonen P.K."/>
            <person name="Edoardo P."/>
            <person name="Giuseppe L.R."/>
            <person name="Gasser R.B."/>
        </authorList>
    </citation>
    <scope>NUCLEOTIDE SEQUENCE [LARGE SCALE GENOMIC DNA]</scope>
    <source>
        <strain evidence="2">ISS1029</strain>
    </source>
</reference>
<feature type="non-terminal residue" evidence="2">
    <location>
        <position position="1"/>
    </location>
</feature>
<evidence type="ECO:0000313" key="2">
    <source>
        <dbReference type="EMBL" id="KRZ04614.1"/>
    </source>
</evidence>
<gene>
    <name evidence="2" type="ORF">T11_916</name>
</gene>
<sequence>LLSESSYLQFDFYASVVYKKNVSFTFKMTFADKMLKMRSGFSFFLLLVVMIIHNYSFYTCATINEQKLDENWKNNMLPGSMSRVQHDDEDLHEDIFINEASGGMEEFEIKDFYTTTTAATTTTNLHFNSATGKSNLFENQSTIRPVFKQQSTEASSVQKYDHQPRDEQQQMSTILIASIIVSCFVITALSVALIIYIAFRYRRRRARI</sequence>
<proteinExistence type="predicted"/>
<accession>A0A0V1H2A0</accession>
<feature type="transmembrane region" description="Helical" evidence="1">
    <location>
        <begin position="40"/>
        <end position="58"/>
    </location>
</feature>
<evidence type="ECO:0000313" key="3">
    <source>
        <dbReference type="Proteomes" id="UP000055024"/>
    </source>
</evidence>
<keyword evidence="1" id="KW-0812">Transmembrane</keyword>